<dbReference type="PANTHER" id="PTHR47974">
    <property type="entry name" value="OS07G0415500 PROTEIN"/>
    <property type="match status" value="1"/>
</dbReference>
<keyword evidence="13" id="KW-0675">Receptor</keyword>
<comment type="catalytic activity">
    <reaction evidence="15 17">
        <text>L-threonyl-[protein] + ATP = O-phospho-L-threonyl-[protein] + ADP + H(+)</text>
        <dbReference type="Rhea" id="RHEA:46608"/>
        <dbReference type="Rhea" id="RHEA-COMP:11060"/>
        <dbReference type="Rhea" id="RHEA-COMP:11605"/>
        <dbReference type="ChEBI" id="CHEBI:15378"/>
        <dbReference type="ChEBI" id="CHEBI:30013"/>
        <dbReference type="ChEBI" id="CHEBI:30616"/>
        <dbReference type="ChEBI" id="CHEBI:61977"/>
        <dbReference type="ChEBI" id="CHEBI:456216"/>
        <dbReference type="EC" id="2.7.11.1"/>
    </reaction>
</comment>
<dbReference type="InterPro" id="IPR011009">
    <property type="entry name" value="Kinase-like_dom_sf"/>
</dbReference>
<dbReference type="SUPFAM" id="SSF56112">
    <property type="entry name" value="Protein kinase-like (PK-like)"/>
    <property type="match status" value="1"/>
</dbReference>
<feature type="domain" description="Bulb-type lectin" evidence="22">
    <location>
        <begin position="19"/>
        <end position="153"/>
    </location>
</feature>
<name>A0A067L394_JATCU</name>
<keyword evidence="14" id="KW-0325">Glycoprotein</keyword>
<evidence type="ECO:0000256" key="14">
    <source>
        <dbReference type="ARBA" id="ARBA00023180"/>
    </source>
</evidence>
<keyword evidence="10 19" id="KW-1133">Transmembrane helix</keyword>
<dbReference type="OrthoDB" id="619632at2759"/>
<dbReference type="SUPFAM" id="SSF51110">
    <property type="entry name" value="alpha-D-mannose-specific plant lectins"/>
    <property type="match status" value="1"/>
</dbReference>
<keyword evidence="11 19" id="KW-0472">Membrane</keyword>
<dbReference type="InterPro" id="IPR001480">
    <property type="entry name" value="Bulb-type_lectin_dom"/>
</dbReference>
<dbReference type="InterPro" id="IPR000719">
    <property type="entry name" value="Prot_kinase_dom"/>
</dbReference>
<reference evidence="24 25" key="1">
    <citation type="journal article" date="2014" name="PLoS ONE">
        <title>Global Analysis of Gene Expression Profiles in Physic Nut (Jatropha curcas L.) Seedlings Exposed to Salt Stress.</title>
        <authorList>
            <person name="Zhang L."/>
            <person name="Zhang C."/>
            <person name="Wu P."/>
            <person name="Chen Y."/>
            <person name="Li M."/>
            <person name="Jiang H."/>
            <person name="Wu G."/>
        </authorList>
    </citation>
    <scope>NUCLEOTIDE SEQUENCE [LARGE SCALE GENOMIC DNA]</scope>
    <source>
        <strain evidence="25">cv. GZQX0401</strain>
        <tissue evidence="24">Young leaves</tissue>
    </source>
</reference>
<dbReference type="InterPro" id="IPR003609">
    <property type="entry name" value="Pan_app"/>
</dbReference>
<dbReference type="PANTHER" id="PTHR47974:SF3">
    <property type="entry name" value="RECEPTOR-LIKE SERINE_THREONINE-PROTEIN KINASE"/>
    <property type="match status" value="1"/>
</dbReference>
<keyword evidence="7 17" id="KW-0547">Nucleotide-binding</keyword>
<feature type="transmembrane region" description="Helical" evidence="19">
    <location>
        <begin position="466"/>
        <end position="490"/>
    </location>
</feature>
<comment type="similarity">
    <text evidence="17">Belongs to the protein kinase superfamily. Ser/Thr protein kinase family.</text>
</comment>
<evidence type="ECO:0000256" key="10">
    <source>
        <dbReference type="ARBA" id="ARBA00022989"/>
    </source>
</evidence>
<dbReference type="Pfam" id="PF01453">
    <property type="entry name" value="B_lectin"/>
    <property type="match status" value="1"/>
</dbReference>
<keyword evidence="2 17" id="KW-0723">Serine/threonine-protein kinase</keyword>
<dbReference type="PROSITE" id="PS00107">
    <property type="entry name" value="PROTEIN_KINASE_ATP"/>
    <property type="match status" value="1"/>
</dbReference>
<evidence type="ECO:0000256" key="19">
    <source>
        <dbReference type="SAM" id="Phobius"/>
    </source>
</evidence>
<dbReference type="InterPro" id="IPR008271">
    <property type="entry name" value="Ser/Thr_kinase_AS"/>
</dbReference>
<dbReference type="PROSITE" id="PS00108">
    <property type="entry name" value="PROTEIN_KINASE_ST"/>
    <property type="match status" value="1"/>
</dbReference>
<dbReference type="FunFam" id="3.30.200.20:FF:000059">
    <property type="entry name" value="S-receptor-like serine/threonine-protein kinase"/>
    <property type="match status" value="1"/>
</dbReference>
<accession>A0A067L394</accession>
<sequence length="813" mass="92057">MASLFSLLLLFLTISPPFSFSSASLNTLRKGSSLSVEDKDSFLISPDGTFSAGFYPVGKNAFCFAIWFNDPSCTGYGNCTLVWMANRDVPVNGKRSEFSLLKTGNLVLTDAGRSPPVWATDTTSLSLLSLNLQDNGNLVLNDTEGAIIWQSFDTPTDTLLPLQLFTKETRLVSSRSRSNFSTGFYKFYFDNDNVIRLLYDGPEISSVFWPDPGALPWEENRSTYNSSRIAILDSLGYFAATDNFTFHSADYGQRLQRRLTLDYDGNLRLYSRGEGNSNSWVVSWELSSQPCTVHGVCGPNSVCSYSRISGKMCSCIPGFKMVDYTDWSRGCEPEFNISCSTTESTFLKLRHVEFYGYDFGFYPNTTFDDCKNKCLQRCDCKGFQFKFVKHDHPSDLPYCFAKTLLLNGQRQSSFEGDLYLKVPVTSNYSDHSWPTVSELLHTCPHNVIRQLERKYVVDHGVWRVQFLLWFAIGVGVFEIFGIIFVLLFVVRNQQNRGATTQGYLQAATGFKRFTYTELKKATRNFKEEIGRGAGGIVYRGKLSDDRIAAIKLLSEAHQGEAEFLAEVSTIGKLNHMNLIDMWGYCADQKHRLLVYEYMERGSLAENLSCKELDWKRRFEIALGTAKGLAYLHEECLEWILHCDVKPQNILLDSRYQPKVSDFGLSRLVSRDNESNGGNSGFSKLRGTRGYMAPEWIFNQPITSKVDVYSYGTVVLEMVTGKSPAMDVQEVDSTTYNVEQKRLVAWVREKKSGAGEKESWVKEIIDPIMGNDYDINRLEILAEVALQCVEEDKDARPTMGQVLELILRDYEKNS</sequence>
<feature type="signal peptide" evidence="20">
    <location>
        <begin position="1"/>
        <end position="23"/>
    </location>
</feature>
<evidence type="ECO:0000256" key="11">
    <source>
        <dbReference type="ARBA" id="ARBA00023136"/>
    </source>
</evidence>
<dbReference type="GO" id="GO:0016020">
    <property type="term" value="C:membrane"/>
    <property type="evidence" value="ECO:0007669"/>
    <property type="project" value="UniProtKB-SubCell"/>
</dbReference>
<evidence type="ECO:0000256" key="17">
    <source>
        <dbReference type="PIRNR" id="PIRNR000641"/>
    </source>
</evidence>
<organism evidence="24 25">
    <name type="scientific">Jatropha curcas</name>
    <name type="common">Barbados nut</name>
    <dbReference type="NCBI Taxonomy" id="180498"/>
    <lineage>
        <taxon>Eukaryota</taxon>
        <taxon>Viridiplantae</taxon>
        <taxon>Streptophyta</taxon>
        <taxon>Embryophyta</taxon>
        <taxon>Tracheophyta</taxon>
        <taxon>Spermatophyta</taxon>
        <taxon>Magnoliopsida</taxon>
        <taxon>eudicotyledons</taxon>
        <taxon>Gunneridae</taxon>
        <taxon>Pentapetalae</taxon>
        <taxon>rosids</taxon>
        <taxon>fabids</taxon>
        <taxon>Malpighiales</taxon>
        <taxon>Euphorbiaceae</taxon>
        <taxon>Crotonoideae</taxon>
        <taxon>Jatropheae</taxon>
        <taxon>Jatropha</taxon>
    </lineage>
</organism>
<evidence type="ECO:0000256" key="9">
    <source>
        <dbReference type="ARBA" id="ARBA00022840"/>
    </source>
</evidence>
<dbReference type="InterPro" id="IPR024171">
    <property type="entry name" value="SRK-like_kinase"/>
</dbReference>
<evidence type="ECO:0000256" key="15">
    <source>
        <dbReference type="ARBA" id="ARBA00047899"/>
    </source>
</evidence>
<comment type="subcellular location">
    <subcellularLocation>
        <location evidence="1">Membrane</location>
        <topology evidence="1">Single-pass type I membrane protein</topology>
    </subcellularLocation>
</comment>
<keyword evidence="4 17" id="KW-0808">Transferase</keyword>
<dbReference type="Pfam" id="PF00069">
    <property type="entry name" value="Pkinase"/>
    <property type="match status" value="1"/>
</dbReference>
<dbReference type="PIRSF" id="PIRSF000641">
    <property type="entry name" value="SRK"/>
    <property type="match status" value="1"/>
</dbReference>
<evidence type="ECO:0000256" key="18">
    <source>
        <dbReference type="PROSITE-ProRule" id="PRU10141"/>
    </source>
</evidence>
<dbReference type="GO" id="GO:0005524">
    <property type="term" value="F:ATP binding"/>
    <property type="evidence" value="ECO:0007669"/>
    <property type="project" value="UniProtKB-UniRule"/>
</dbReference>
<protein>
    <recommendedName>
        <fullName evidence="17">Receptor-like serine/threonine-protein kinase</fullName>
        <ecNumber evidence="17">2.7.11.1</ecNumber>
    </recommendedName>
</protein>
<dbReference type="GO" id="GO:0106310">
    <property type="term" value="F:protein serine kinase activity"/>
    <property type="evidence" value="ECO:0007669"/>
    <property type="project" value="RHEA"/>
</dbReference>
<dbReference type="CDD" id="cd14066">
    <property type="entry name" value="STKc_IRAK"/>
    <property type="match status" value="1"/>
</dbReference>
<keyword evidence="5 19" id="KW-0812">Transmembrane</keyword>
<dbReference type="EMBL" id="KK914318">
    <property type="protein sequence ID" value="KDP41678.1"/>
    <property type="molecule type" value="Genomic_DNA"/>
</dbReference>
<keyword evidence="6 20" id="KW-0732">Signal</keyword>
<gene>
    <name evidence="24" type="ORF">JCGZ_16085</name>
</gene>
<evidence type="ECO:0000259" key="21">
    <source>
        <dbReference type="PROSITE" id="PS50011"/>
    </source>
</evidence>
<dbReference type="PROSITE" id="PS50011">
    <property type="entry name" value="PROTEIN_KINASE_DOM"/>
    <property type="match status" value="1"/>
</dbReference>
<evidence type="ECO:0000256" key="20">
    <source>
        <dbReference type="SAM" id="SignalP"/>
    </source>
</evidence>
<evidence type="ECO:0000256" key="2">
    <source>
        <dbReference type="ARBA" id="ARBA00022527"/>
    </source>
</evidence>
<dbReference type="Pfam" id="PF00954">
    <property type="entry name" value="S_locus_glycop"/>
    <property type="match status" value="1"/>
</dbReference>
<evidence type="ECO:0000256" key="12">
    <source>
        <dbReference type="ARBA" id="ARBA00023157"/>
    </source>
</evidence>
<evidence type="ECO:0000313" key="25">
    <source>
        <dbReference type="Proteomes" id="UP000027138"/>
    </source>
</evidence>
<evidence type="ECO:0000313" key="24">
    <source>
        <dbReference type="EMBL" id="KDP41678.1"/>
    </source>
</evidence>
<dbReference type="CDD" id="cd00028">
    <property type="entry name" value="B_lectin"/>
    <property type="match status" value="1"/>
</dbReference>
<dbReference type="Gene3D" id="2.90.10.10">
    <property type="entry name" value="Bulb-type lectin domain"/>
    <property type="match status" value="1"/>
</dbReference>
<evidence type="ECO:0000256" key="8">
    <source>
        <dbReference type="ARBA" id="ARBA00022777"/>
    </source>
</evidence>
<feature type="binding site" evidence="18">
    <location>
        <position position="551"/>
    </location>
    <ligand>
        <name>ATP</name>
        <dbReference type="ChEBI" id="CHEBI:30616"/>
    </ligand>
</feature>
<keyword evidence="8 17" id="KW-0418">Kinase</keyword>
<dbReference type="Proteomes" id="UP000027138">
    <property type="component" value="Unassembled WGS sequence"/>
</dbReference>
<dbReference type="FunFam" id="1.10.510.10:FF:000537">
    <property type="entry name" value="Putative receptor-like protein kinase"/>
    <property type="match status" value="1"/>
</dbReference>
<evidence type="ECO:0000256" key="3">
    <source>
        <dbReference type="ARBA" id="ARBA00022536"/>
    </source>
</evidence>
<dbReference type="InterPro" id="IPR000858">
    <property type="entry name" value="S_locus_glycoprot_dom"/>
</dbReference>
<dbReference type="GO" id="GO:0004674">
    <property type="term" value="F:protein serine/threonine kinase activity"/>
    <property type="evidence" value="ECO:0007669"/>
    <property type="project" value="UniProtKB-KW"/>
</dbReference>
<dbReference type="EC" id="2.7.11.1" evidence="17"/>
<feature type="domain" description="Protein kinase" evidence="21">
    <location>
        <begin position="523"/>
        <end position="810"/>
    </location>
</feature>
<dbReference type="PROSITE" id="PS50927">
    <property type="entry name" value="BULB_LECTIN"/>
    <property type="match status" value="1"/>
</dbReference>
<evidence type="ECO:0000256" key="13">
    <source>
        <dbReference type="ARBA" id="ARBA00023170"/>
    </source>
</evidence>
<evidence type="ECO:0000256" key="6">
    <source>
        <dbReference type="ARBA" id="ARBA00022729"/>
    </source>
</evidence>
<dbReference type="AlphaFoldDB" id="A0A067L394"/>
<evidence type="ECO:0000256" key="4">
    <source>
        <dbReference type="ARBA" id="ARBA00022679"/>
    </source>
</evidence>
<dbReference type="InterPro" id="IPR036426">
    <property type="entry name" value="Bulb-type_lectin_dom_sf"/>
</dbReference>
<proteinExistence type="inferred from homology"/>
<keyword evidence="3" id="KW-0245">EGF-like domain</keyword>
<dbReference type="SMART" id="SM00220">
    <property type="entry name" value="S_TKc"/>
    <property type="match status" value="1"/>
</dbReference>
<evidence type="ECO:0000256" key="1">
    <source>
        <dbReference type="ARBA" id="ARBA00004479"/>
    </source>
</evidence>
<evidence type="ECO:0000256" key="7">
    <source>
        <dbReference type="ARBA" id="ARBA00022741"/>
    </source>
</evidence>
<evidence type="ECO:0000259" key="22">
    <source>
        <dbReference type="PROSITE" id="PS50927"/>
    </source>
</evidence>
<dbReference type="InterPro" id="IPR017441">
    <property type="entry name" value="Protein_kinase_ATP_BS"/>
</dbReference>
<feature type="domain" description="Apple" evidence="23">
    <location>
        <begin position="339"/>
        <end position="423"/>
    </location>
</feature>
<dbReference type="PROSITE" id="PS50948">
    <property type="entry name" value="PAN"/>
    <property type="match status" value="1"/>
</dbReference>
<evidence type="ECO:0000256" key="5">
    <source>
        <dbReference type="ARBA" id="ARBA00022692"/>
    </source>
</evidence>
<dbReference type="Gene3D" id="1.10.510.10">
    <property type="entry name" value="Transferase(Phosphotransferase) domain 1"/>
    <property type="match status" value="1"/>
</dbReference>
<keyword evidence="9 17" id="KW-0067">ATP-binding</keyword>
<comment type="catalytic activity">
    <reaction evidence="16 17">
        <text>L-seryl-[protein] + ATP = O-phospho-L-seryl-[protein] + ADP + H(+)</text>
        <dbReference type="Rhea" id="RHEA:17989"/>
        <dbReference type="Rhea" id="RHEA-COMP:9863"/>
        <dbReference type="Rhea" id="RHEA-COMP:11604"/>
        <dbReference type="ChEBI" id="CHEBI:15378"/>
        <dbReference type="ChEBI" id="CHEBI:29999"/>
        <dbReference type="ChEBI" id="CHEBI:30616"/>
        <dbReference type="ChEBI" id="CHEBI:83421"/>
        <dbReference type="ChEBI" id="CHEBI:456216"/>
        <dbReference type="EC" id="2.7.11.1"/>
    </reaction>
</comment>
<dbReference type="SMART" id="SM00108">
    <property type="entry name" value="B_lectin"/>
    <property type="match status" value="1"/>
</dbReference>
<dbReference type="CDD" id="cd01098">
    <property type="entry name" value="PAN_AP_plant"/>
    <property type="match status" value="1"/>
</dbReference>
<keyword evidence="12" id="KW-1015">Disulfide bond</keyword>
<evidence type="ECO:0000259" key="23">
    <source>
        <dbReference type="PROSITE" id="PS50948"/>
    </source>
</evidence>
<keyword evidence="25" id="KW-1185">Reference proteome</keyword>
<dbReference type="GO" id="GO:0048544">
    <property type="term" value="P:recognition of pollen"/>
    <property type="evidence" value="ECO:0007669"/>
    <property type="project" value="InterPro"/>
</dbReference>
<evidence type="ECO:0000256" key="16">
    <source>
        <dbReference type="ARBA" id="ARBA00048679"/>
    </source>
</evidence>
<feature type="chain" id="PRO_5001640108" description="Receptor-like serine/threonine-protein kinase" evidence="20">
    <location>
        <begin position="24"/>
        <end position="813"/>
    </location>
</feature>
<dbReference type="Gene3D" id="3.30.200.20">
    <property type="entry name" value="Phosphorylase Kinase, domain 1"/>
    <property type="match status" value="1"/>
</dbReference>